<accession>A0A543FHG0</accession>
<dbReference type="PANTHER" id="PTHR43689">
    <property type="entry name" value="HYDROLASE"/>
    <property type="match status" value="1"/>
</dbReference>
<dbReference type="OrthoDB" id="5241256at2"/>
<dbReference type="RefSeq" id="WP_141811057.1">
    <property type="nucleotide sequence ID" value="NZ_VFPG01000001.1"/>
</dbReference>
<evidence type="ECO:0000313" key="5">
    <source>
        <dbReference type="Proteomes" id="UP000316331"/>
    </source>
</evidence>
<dbReference type="Gene3D" id="3.40.50.1820">
    <property type="entry name" value="alpha/beta hydrolase"/>
    <property type="match status" value="1"/>
</dbReference>
<organism evidence="4 5">
    <name type="scientific">Nocardia bhagyanarayanae</name>
    <dbReference type="NCBI Taxonomy" id="1215925"/>
    <lineage>
        <taxon>Bacteria</taxon>
        <taxon>Bacillati</taxon>
        <taxon>Actinomycetota</taxon>
        <taxon>Actinomycetes</taxon>
        <taxon>Mycobacteriales</taxon>
        <taxon>Nocardiaceae</taxon>
        <taxon>Nocardia</taxon>
    </lineage>
</organism>
<protein>
    <submittedName>
        <fullName evidence="4">Nucleoside-diphosphate-sugar epimerase</fullName>
    </submittedName>
</protein>
<dbReference type="GO" id="GO:0003824">
    <property type="term" value="F:catalytic activity"/>
    <property type="evidence" value="ECO:0007669"/>
    <property type="project" value="UniProtKB-ARBA"/>
</dbReference>
<evidence type="ECO:0000313" key="4">
    <source>
        <dbReference type="EMBL" id="TQM33261.1"/>
    </source>
</evidence>
<dbReference type="EMBL" id="VFPG01000001">
    <property type="protein sequence ID" value="TQM33261.1"/>
    <property type="molecule type" value="Genomic_DNA"/>
</dbReference>
<reference evidence="4 5" key="1">
    <citation type="submission" date="2019-06" db="EMBL/GenBank/DDBJ databases">
        <title>Sequencing the genomes of 1000 actinobacteria strains.</title>
        <authorList>
            <person name="Klenk H.-P."/>
        </authorList>
    </citation>
    <scope>NUCLEOTIDE SEQUENCE [LARGE SCALE GENOMIC DNA]</scope>
    <source>
        <strain evidence="4 5">DSM 103495</strain>
    </source>
</reference>
<evidence type="ECO:0000256" key="1">
    <source>
        <dbReference type="SAM" id="MobiDB-lite"/>
    </source>
</evidence>
<evidence type="ECO:0000259" key="2">
    <source>
        <dbReference type="Pfam" id="PF07993"/>
    </source>
</evidence>
<proteinExistence type="predicted"/>
<dbReference type="SUPFAM" id="SSF51735">
    <property type="entry name" value="NAD(P)-binding Rossmann-fold domains"/>
    <property type="match status" value="1"/>
</dbReference>
<dbReference type="InterPro" id="IPR013120">
    <property type="entry name" value="FAR_NAD-bd"/>
</dbReference>
<dbReference type="Proteomes" id="UP000316331">
    <property type="component" value="Unassembled WGS sequence"/>
</dbReference>
<feature type="domain" description="AB hydrolase-1" evidence="3">
    <location>
        <begin position="376"/>
        <end position="589"/>
    </location>
</feature>
<gene>
    <name evidence="4" type="ORF">FB390_4983</name>
</gene>
<comment type="caution">
    <text evidence="4">The sequence shown here is derived from an EMBL/GenBank/DDBJ whole genome shotgun (WGS) entry which is preliminary data.</text>
</comment>
<dbReference type="InterPro" id="IPR000073">
    <property type="entry name" value="AB_hydrolase_1"/>
</dbReference>
<dbReference type="Pfam" id="PF12697">
    <property type="entry name" value="Abhydrolase_6"/>
    <property type="match status" value="1"/>
</dbReference>
<feature type="domain" description="Thioester reductase (TE)" evidence="2">
    <location>
        <begin position="13"/>
        <end position="238"/>
    </location>
</feature>
<name>A0A543FHG0_9NOCA</name>
<sequence length="604" mass="65253">MNSGQARHALVFGATGFVGRHLILALDAVGVSVLAACRTEISYQKMTDWLTAHGCRTLPKLVSVDFDAPGLGLSSPAQLTEVSEIYNCAGAYRFGMSEHEARKANVDSVRAIVALASEVAGLRRLVLLSGYRTGGQDPAQVPWSPERIRHTYRALGAYEASKAESDAVFQSEADRLGVPWSIVNPSSVSGVGATGESDQYLGLADSFHQLWNGGMAALPGSKDTFVPVVPVDYLARFMSLLPLDPTTQGRAYWILDEATPALPELFRVVAQHYRVKVPAIGIPVGLLKLLPRALTKADPETIGFMSTDRYPTASAQEFAARHGLTLPESVPAIQRWADHLAAHRFGEATTTSLPRRFSEYAGVRTFRLGPDHASTVVLPGLPVNAETWAAVAETLEQTIVADLPGLGMSDGDSRVWPDWLDHLLSSSESHHVVGHSIGAAAAVEAAGRNPGRVRQLTLVSPFFLQRPAPMHTRISFLTEFVLRRMSSEALSRQLTGGEAGAPALRTSVTDLRRAGTAGRTARLLRATTERQWRTRLIRQLTEFGGSVHLIVGSEDPLAPWASEVIEALGERVRTTTIDGAGHHPQLTHPTHLAHTIQTSPATHR</sequence>
<dbReference type="SUPFAM" id="SSF53474">
    <property type="entry name" value="alpha/beta-Hydrolases"/>
    <property type="match status" value="1"/>
</dbReference>
<feature type="compositionally biased region" description="Polar residues" evidence="1">
    <location>
        <begin position="595"/>
        <end position="604"/>
    </location>
</feature>
<keyword evidence="5" id="KW-1185">Reference proteome</keyword>
<dbReference type="AlphaFoldDB" id="A0A543FHG0"/>
<feature type="region of interest" description="Disordered" evidence="1">
    <location>
        <begin position="580"/>
        <end position="604"/>
    </location>
</feature>
<dbReference type="InterPro" id="IPR029058">
    <property type="entry name" value="AB_hydrolase_fold"/>
</dbReference>
<dbReference type="Gene3D" id="3.40.50.720">
    <property type="entry name" value="NAD(P)-binding Rossmann-like Domain"/>
    <property type="match status" value="1"/>
</dbReference>
<dbReference type="InterPro" id="IPR036291">
    <property type="entry name" value="NAD(P)-bd_dom_sf"/>
</dbReference>
<dbReference type="Pfam" id="PF07993">
    <property type="entry name" value="NAD_binding_4"/>
    <property type="match status" value="1"/>
</dbReference>
<evidence type="ECO:0000259" key="3">
    <source>
        <dbReference type="Pfam" id="PF12697"/>
    </source>
</evidence>
<dbReference type="PANTHER" id="PTHR43689:SF8">
    <property type="entry name" value="ALPHA_BETA-HYDROLASES SUPERFAMILY PROTEIN"/>
    <property type="match status" value="1"/>
</dbReference>